<feature type="domain" description="Leucine-binding protein" evidence="4">
    <location>
        <begin position="53"/>
        <end position="380"/>
    </location>
</feature>
<dbReference type="CDD" id="cd06339">
    <property type="entry name" value="PBP1_YraM_LppC_lipoprotein-like"/>
    <property type="match status" value="1"/>
</dbReference>
<keyword evidence="3" id="KW-0029">Amino-acid transport</keyword>
<sequence length="398" mass="40560">MLSLFKTARKSLIHLGTRLGGRVGFVVAGLALAACQPIPPGGGTGPAAANSGPVQVALLVPSGSGSAGDDVLARSLENAAKLAIADLGSTQIVLRVYSTGGKPAGAQAAAIKAADEGAAIILGPVFAQNANAAGVAVSARGINVLSFSNNTDIAGGNVFVLGPTFQNTANRLATYAVGQNKRKIMIVNDRTPAGEIGRVAIERGIASAGGSIVARVGYEFSQNGIAKAAPEIANQVRATGAEAVFMTADTAGALPMLTQMLRDNRIDPSVAQFIGLTRWDIPAETTGLPGVQGGWFALPDPALYQRFQARFQTVYGTPPHPIAGLAYDGIAAIGALVKRGTPLNTQGLTQSSGFVGVNGIFRLRGDGTNERGLAIAQIRNNQIVIIDAAPRSFGGAGF</sequence>
<keyword evidence="3" id="KW-0813">Transport</keyword>
<dbReference type="PANTHER" id="PTHR30483:SF6">
    <property type="entry name" value="PERIPLASMIC BINDING PROTEIN OF ABC TRANSPORTER FOR NATURAL AMINO ACIDS"/>
    <property type="match status" value="1"/>
</dbReference>
<evidence type="ECO:0000259" key="4">
    <source>
        <dbReference type="Pfam" id="PF13458"/>
    </source>
</evidence>
<comment type="similarity">
    <text evidence="1">Belongs to the leucine-binding protein family.</text>
</comment>
<dbReference type="SUPFAM" id="SSF53822">
    <property type="entry name" value="Periplasmic binding protein-like I"/>
    <property type="match status" value="1"/>
</dbReference>
<dbReference type="PANTHER" id="PTHR30483">
    <property type="entry name" value="LEUCINE-SPECIFIC-BINDING PROTEIN"/>
    <property type="match status" value="1"/>
</dbReference>
<dbReference type="InterPro" id="IPR028082">
    <property type="entry name" value="Peripla_BP_I"/>
</dbReference>
<dbReference type="Gene3D" id="3.40.50.2300">
    <property type="match status" value="2"/>
</dbReference>
<accession>A0A1H8FZA2</accession>
<dbReference type="InterPro" id="IPR051010">
    <property type="entry name" value="BCAA_transport"/>
</dbReference>
<gene>
    <name evidence="5" type="ORF">SAMN05216227_101265</name>
</gene>
<evidence type="ECO:0000313" key="6">
    <source>
        <dbReference type="Proteomes" id="UP000183002"/>
    </source>
</evidence>
<dbReference type="AlphaFoldDB" id="A0A1H8FZA2"/>
<dbReference type="InterPro" id="IPR028081">
    <property type="entry name" value="Leu-bd"/>
</dbReference>
<dbReference type="STRING" id="1077947.SAMN05216227_101265"/>
<proteinExistence type="inferred from homology"/>
<dbReference type="OrthoDB" id="7210494at2"/>
<evidence type="ECO:0000313" key="5">
    <source>
        <dbReference type="EMBL" id="SEN37032.1"/>
    </source>
</evidence>
<keyword evidence="2" id="KW-0732">Signal</keyword>
<keyword evidence="6" id="KW-1185">Reference proteome</keyword>
<protein>
    <submittedName>
        <fullName evidence="5">Amino acid/amide ABC transporter substrate-binding protein, HAAT family</fullName>
    </submittedName>
</protein>
<evidence type="ECO:0000256" key="2">
    <source>
        <dbReference type="ARBA" id="ARBA00022729"/>
    </source>
</evidence>
<dbReference type="Pfam" id="PF13458">
    <property type="entry name" value="Peripla_BP_6"/>
    <property type="match status" value="1"/>
</dbReference>
<organism evidence="5 6">
    <name type="scientific">Pseudorhodobacter antarcticus</name>
    <dbReference type="NCBI Taxonomy" id="1077947"/>
    <lineage>
        <taxon>Bacteria</taxon>
        <taxon>Pseudomonadati</taxon>
        <taxon>Pseudomonadota</taxon>
        <taxon>Alphaproteobacteria</taxon>
        <taxon>Rhodobacterales</taxon>
        <taxon>Paracoccaceae</taxon>
        <taxon>Pseudorhodobacter</taxon>
    </lineage>
</organism>
<dbReference type="Proteomes" id="UP000183002">
    <property type="component" value="Unassembled WGS sequence"/>
</dbReference>
<name>A0A1H8FZA2_9RHOB</name>
<dbReference type="PROSITE" id="PS51257">
    <property type="entry name" value="PROKAR_LIPOPROTEIN"/>
    <property type="match status" value="1"/>
</dbReference>
<dbReference type="EMBL" id="FOCO01000012">
    <property type="protein sequence ID" value="SEN37032.1"/>
    <property type="molecule type" value="Genomic_DNA"/>
</dbReference>
<dbReference type="RefSeq" id="WP_050518618.1">
    <property type="nucleotide sequence ID" value="NZ_FOCO01000012.1"/>
</dbReference>
<evidence type="ECO:0000256" key="1">
    <source>
        <dbReference type="ARBA" id="ARBA00010062"/>
    </source>
</evidence>
<reference evidence="5 6" key="1">
    <citation type="submission" date="2016-10" db="EMBL/GenBank/DDBJ databases">
        <authorList>
            <person name="de Groot N.N."/>
        </authorList>
    </citation>
    <scope>NUCLEOTIDE SEQUENCE [LARGE SCALE GENOMIC DNA]</scope>
    <source>
        <strain evidence="5 6">CGMCC 1.10836</strain>
    </source>
</reference>
<dbReference type="GO" id="GO:0006865">
    <property type="term" value="P:amino acid transport"/>
    <property type="evidence" value="ECO:0007669"/>
    <property type="project" value="UniProtKB-KW"/>
</dbReference>
<evidence type="ECO:0000256" key="3">
    <source>
        <dbReference type="ARBA" id="ARBA00022970"/>
    </source>
</evidence>